<evidence type="ECO:0000256" key="11">
    <source>
        <dbReference type="SAM" id="Phobius"/>
    </source>
</evidence>
<gene>
    <name evidence="12" type="ORF">JOF28_000580</name>
</gene>
<keyword evidence="5 11" id="KW-0812">Transmembrane</keyword>
<comment type="caution">
    <text evidence="12">The sequence shown here is derived from an EMBL/GenBank/DDBJ whole genome shotgun (WGS) entry which is preliminary data.</text>
</comment>
<evidence type="ECO:0000256" key="1">
    <source>
        <dbReference type="ARBA" id="ARBA00002536"/>
    </source>
</evidence>
<dbReference type="PIRSF" id="PIRSF017385">
    <property type="entry name" value="CtaF"/>
    <property type="match status" value="1"/>
</dbReference>
<name>A0A940PRC1_9MICO</name>
<evidence type="ECO:0000256" key="2">
    <source>
        <dbReference type="ARBA" id="ARBA00004651"/>
    </source>
</evidence>
<keyword evidence="8 10" id="KW-0472">Membrane</keyword>
<evidence type="ECO:0000256" key="8">
    <source>
        <dbReference type="ARBA" id="ARBA00023136"/>
    </source>
</evidence>
<protein>
    <recommendedName>
        <fullName evidence="10">Cytochrome c oxidase polypeptide 4</fullName>
        <ecNumber evidence="10">7.1.1.9</ecNumber>
    </recommendedName>
    <alternativeName>
        <fullName evidence="10">Cytochrome aa3 subunit 4</fullName>
    </alternativeName>
    <alternativeName>
        <fullName evidence="10">Cytochrome c oxidase polypeptide IV</fullName>
    </alternativeName>
</protein>
<evidence type="ECO:0000313" key="12">
    <source>
        <dbReference type="EMBL" id="MBP1325348.1"/>
    </source>
</evidence>
<evidence type="ECO:0000313" key="13">
    <source>
        <dbReference type="Proteomes" id="UP000675163"/>
    </source>
</evidence>
<comment type="function">
    <text evidence="1 10">Part of cytochrome c oxidase, its function is unknown.</text>
</comment>
<sequence>MKANAVIFTILTAYFVVVAATYVIWNFITHGYVEWAGTTALVLGGGLTGFIAFYLMLVIKKQGGGDTPQDQLEADINDADPELGEFSPWSWWPVFLAFGCSIVMLGLAVGFQFWLSFLTIPLVAIGVVGWVYEYYRGVFAR</sequence>
<feature type="transmembrane region" description="Helical" evidence="11">
    <location>
        <begin position="114"/>
        <end position="132"/>
    </location>
</feature>
<keyword evidence="13" id="KW-1185">Reference proteome</keyword>
<dbReference type="Pfam" id="PF12270">
    <property type="entry name" value="Cyt_c_ox_IV"/>
    <property type="match status" value="1"/>
</dbReference>
<dbReference type="EC" id="7.1.1.9" evidence="10"/>
<dbReference type="InterPro" id="IPR021050">
    <property type="entry name" value="Cyt_c_oxidase_su4_actinobac"/>
</dbReference>
<dbReference type="GO" id="GO:0004129">
    <property type="term" value="F:cytochrome-c oxidase activity"/>
    <property type="evidence" value="ECO:0007669"/>
    <property type="project" value="UniProtKB-EC"/>
</dbReference>
<keyword evidence="7 11" id="KW-1133">Transmembrane helix</keyword>
<keyword evidence="6 10" id="KW-1278">Translocase</keyword>
<evidence type="ECO:0000256" key="5">
    <source>
        <dbReference type="ARBA" id="ARBA00022692"/>
    </source>
</evidence>
<keyword evidence="4 10" id="KW-1003">Cell membrane</keyword>
<evidence type="ECO:0000256" key="9">
    <source>
        <dbReference type="ARBA" id="ARBA00047816"/>
    </source>
</evidence>
<proteinExistence type="inferred from homology"/>
<evidence type="ECO:0000256" key="10">
    <source>
        <dbReference type="PIRNR" id="PIRNR017385"/>
    </source>
</evidence>
<comment type="similarity">
    <text evidence="3 10">Belongs to the cytochrome c oxidase bacterial subunit CtaF family.</text>
</comment>
<dbReference type="AlphaFoldDB" id="A0A940PRC1"/>
<evidence type="ECO:0000256" key="6">
    <source>
        <dbReference type="ARBA" id="ARBA00022967"/>
    </source>
</evidence>
<evidence type="ECO:0000256" key="3">
    <source>
        <dbReference type="ARBA" id="ARBA00006870"/>
    </source>
</evidence>
<reference evidence="12" key="1">
    <citation type="submission" date="2021-02" db="EMBL/GenBank/DDBJ databases">
        <title>Sequencing the genomes of 1000 actinobacteria strains.</title>
        <authorList>
            <person name="Klenk H.-P."/>
        </authorList>
    </citation>
    <scope>NUCLEOTIDE SEQUENCE</scope>
    <source>
        <strain evidence="12">DSM 22850</strain>
    </source>
</reference>
<comment type="subunit">
    <text evidence="10">Associates with subunits I, II and III to form cytochrome c oxidase.</text>
</comment>
<organism evidence="12 13">
    <name type="scientific">Leucobacter exalbidus</name>
    <dbReference type="NCBI Taxonomy" id="662960"/>
    <lineage>
        <taxon>Bacteria</taxon>
        <taxon>Bacillati</taxon>
        <taxon>Actinomycetota</taxon>
        <taxon>Actinomycetes</taxon>
        <taxon>Micrococcales</taxon>
        <taxon>Microbacteriaceae</taxon>
        <taxon>Leucobacter</taxon>
    </lineage>
</organism>
<evidence type="ECO:0000256" key="4">
    <source>
        <dbReference type="ARBA" id="ARBA00022475"/>
    </source>
</evidence>
<dbReference type="EMBL" id="JAFIDA010000001">
    <property type="protein sequence ID" value="MBP1325348.1"/>
    <property type="molecule type" value="Genomic_DNA"/>
</dbReference>
<dbReference type="RefSeq" id="WP_209704384.1">
    <property type="nucleotide sequence ID" value="NZ_JAFIDA010000001.1"/>
</dbReference>
<accession>A0A940PRC1</accession>
<dbReference type="GO" id="GO:0005886">
    <property type="term" value="C:plasma membrane"/>
    <property type="evidence" value="ECO:0007669"/>
    <property type="project" value="UniProtKB-SubCell"/>
</dbReference>
<feature type="transmembrane region" description="Helical" evidence="11">
    <location>
        <begin position="89"/>
        <end position="107"/>
    </location>
</feature>
<feature type="transmembrane region" description="Helical" evidence="11">
    <location>
        <begin position="6"/>
        <end position="28"/>
    </location>
</feature>
<evidence type="ECO:0000256" key="7">
    <source>
        <dbReference type="ARBA" id="ARBA00022989"/>
    </source>
</evidence>
<dbReference type="Proteomes" id="UP000675163">
    <property type="component" value="Unassembled WGS sequence"/>
</dbReference>
<dbReference type="GO" id="GO:0022900">
    <property type="term" value="P:electron transport chain"/>
    <property type="evidence" value="ECO:0007669"/>
    <property type="project" value="InterPro"/>
</dbReference>
<comment type="subcellular location">
    <subcellularLocation>
        <location evidence="2">Cell membrane</location>
        <topology evidence="2">Multi-pass membrane protein</topology>
    </subcellularLocation>
</comment>
<feature type="transmembrane region" description="Helical" evidence="11">
    <location>
        <begin position="40"/>
        <end position="59"/>
    </location>
</feature>
<comment type="catalytic activity">
    <reaction evidence="9 10">
        <text>4 Fe(II)-[cytochrome c] + O2 + 8 H(+)(in) = 4 Fe(III)-[cytochrome c] + 2 H2O + 4 H(+)(out)</text>
        <dbReference type="Rhea" id="RHEA:11436"/>
        <dbReference type="Rhea" id="RHEA-COMP:10350"/>
        <dbReference type="Rhea" id="RHEA-COMP:14399"/>
        <dbReference type="ChEBI" id="CHEBI:15377"/>
        <dbReference type="ChEBI" id="CHEBI:15378"/>
        <dbReference type="ChEBI" id="CHEBI:15379"/>
        <dbReference type="ChEBI" id="CHEBI:29033"/>
        <dbReference type="ChEBI" id="CHEBI:29034"/>
        <dbReference type="EC" id="7.1.1.9"/>
    </reaction>
</comment>